<evidence type="ECO:0000313" key="1">
    <source>
        <dbReference type="EMBL" id="OLR92377.1"/>
    </source>
</evidence>
<proteinExistence type="predicted"/>
<reference evidence="1 2" key="1">
    <citation type="submission" date="2016-10" db="EMBL/GenBank/DDBJ databases">
        <title>The Draft Genome Sequence of Actinokineospora bangkokensis 44EHWT reveals the biosynthetic pathway of antifungal compounds Thailandins with unusual extender unit butylmalonyl-CoA.</title>
        <authorList>
            <person name="Greule A."/>
            <person name="Intra B."/>
            <person name="Flemming S."/>
            <person name="Rommel M.G."/>
            <person name="Panbangred W."/>
            <person name="Bechthold A."/>
        </authorList>
    </citation>
    <scope>NUCLEOTIDE SEQUENCE [LARGE SCALE GENOMIC DNA]</scope>
    <source>
        <strain evidence="1 2">44EHW</strain>
    </source>
</reference>
<evidence type="ECO:0000313" key="2">
    <source>
        <dbReference type="Proteomes" id="UP000186040"/>
    </source>
</evidence>
<dbReference type="Proteomes" id="UP000186040">
    <property type="component" value="Unassembled WGS sequence"/>
</dbReference>
<dbReference type="EMBL" id="MKQR01000016">
    <property type="protein sequence ID" value="OLR92377.1"/>
    <property type="molecule type" value="Genomic_DNA"/>
</dbReference>
<dbReference type="RefSeq" id="WP_075975521.1">
    <property type="nucleotide sequence ID" value="NZ_MKQR01000016.1"/>
</dbReference>
<dbReference type="GO" id="GO:0009306">
    <property type="term" value="P:protein secretion"/>
    <property type="evidence" value="ECO:0007669"/>
    <property type="project" value="InterPro"/>
</dbReference>
<dbReference type="InterPro" id="IPR022536">
    <property type="entry name" value="EspC"/>
</dbReference>
<dbReference type="Pfam" id="PF10824">
    <property type="entry name" value="T7SS_ESX_EspC"/>
    <property type="match status" value="1"/>
</dbReference>
<organism evidence="1 2">
    <name type="scientific">Actinokineospora bangkokensis</name>
    <dbReference type="NCBI Taxonomy" id="1193682"/>
    <lineage>
        <taxon>Bacteria</taxon>
        <taxon>Bacillati</taxon>
        <taxon>Actinomycetota</taxon>
        <taxon>Actinomycetes</taxon>
        <taxon>Pseudonocardiales</taxon>
        <taxon>Pseudonocardiaceae</taxon>
        <taxon>Actinokineospora</taxon>
    </lineage>
</organism>
<protein>
    <recommendedName>
        <fullName evidence="3">ESX-1 secretion-associated protein</fullName>
    </recommendedName>
</protein>
<keyword evidence="2" id="KW-1185">Reference proteome</keyword>
<sequence length="104" mass="10831">MTAPDGYGVLTGELDALAGRVDGLADRLRTATDAARSVAMNDSAYGVVCQPFAALLQPFEQLGVDALAQAGETVTEHAAKVRGAARAYDANEVSEASRFDGMVR</sequence>
<accession>A0A1Q9LJZ7</accession>
<name>A0A1Q9LJZ7_9PSEU</name>
<dbReference type="OrthoDB" id="3697448at2"/>
<dbReference type="STRING" id="1193682.BJP25_20015"/>
<evidence type="ECO:0008006" key="3">
    <source>
        <dbReference type="Google" id="ProtNLM"/>
    </source>
</evidence>
<gene>
    <name evidence="1" type="ORF">BJP25_20015</name>
</gene>
<dbReference type="AlphaFoldDB" id="A0A1Q9LJZ7"/>
<comment type="caution">
    <text evidence="1">The sequence shown here is derived from an EMBL/GenBank/DDBJ whole genome shotgun (WGS) entry which is preliminary data.</text>
</comment>